<keyword evidence="2" id="KW-0732">Signal</keyword>
<evidence type="ECO:0000256" key="1">
    <source>
        <dbReference type="SAM" id="Coils"/>
    </source>
</evidence>
<dbReference type="InterPro" id="IPR036365">
    <property type="entry name" value="PGBD-like_sf"/>
</dbReference>
<gene>
    <name evidence="4" type="ORF">FE773_07010</name>
</gene>
<feature type="chain" id="PRO_5046601471" evidence="2">
    <location>
        <begin position="26"/>
        <end position="390"/>
    </location>
</feature>
<proteinExistence type="predicted"/>
<keyword evidence="5" id="KW-1185">Reference proteome</keyword>
<organism evidence="4 5">
    <name type="scientific">Caminibacter mediatlanticus TB-2</name>
    <dbReference type="NCBI Taxonomy" id="391592"/>
    <lineage>
        <taxon>Bacteria</taxon>
        <taxon>Pseudomonadati</taxon>
        <taxon>Campylobacterota</taxon>
        <taxon>Epsilonproteobacteria</taxon>
        <taxon>Nautiliales</taxon>
        <taxon>Nautiliaceae</taxon>
        <taxon>Caminibacter</taxon>
    </lineage>
</organism>
<dbReference type="PROSITE" id="PS51257">
    <property type="entry name" value="PROKAR_LIPOPROTEIN"/>
    <property type="match status" value="1"/>
</dbReference>
<protein>
    <submittedName>
        <fullName evidence="4">Peptidoglycan-binding protein</fullName>
    </submittedName>
</protein>
<dbReference type="InterPro" id="IPR036366">
    <property type="entry name" value="PGBDSf"/>
</dbReference>
<dbReference type="Gene3D" id="1.10.101.10">
    <property type="entry name" value="PGBD-like superfamily/PGBD"/>
    <property type="match status" value="1"/>
</dbReference>
<dbReference type="SUPFAM" id="SSF47090">
    <property type="entry name" value="PGBD-like"/>
    <property type="match status" value="1"/>
</dbReference>
<sequence>MKMNKKILFSSVIATLLFMSGCADKTTNMDITKKYNECNTQLKECQTNLQNKNDEIAKLQNELNLEKQKVASTKNELNQCKAEVLRLPRTGLTLLPPQAKPGECFARVVIPPKYEYQKVKVLVDEGGERVVTIPPKYRWVTKKVLVREAGEKLITIPPVYKTVTEKVLVSPETEKEVVVKPAKYKWVTEKVMVEPAHTVWKRGASLYEGKNNQILDKKFNPETGEIMCLVEVPAKYKYIKKRIMVEPPVVKKVKVPAVYKTITKRVLVKPAQTKVVKIPAVYKTIKVRELVEPAKVVREPIPPKYAYITKRVKVRDIEYKWMPIICKTNLTPGLVKKLQTKLKKLGYYKGPIDSIYGPKTQKAVNEYQKDKGLAQGALTIETAKSLNIIK</sequence>
<evidence type="ECO:0000313" key="4">
    <source>
        <dbReference type="EMBL" id="QCT94945.1"/>
    </source>
</evidence>
<dbReference type="EMBL" id="CP040463">
    <property type="protein sequence ID" value="QCT94945.1"/>
    <property type="molecule type" value="Genomic_DNA"/>
</dbReference>
<reference evidence="4 5" key="1">
    <citation type="submission" date="2019-05" db="EMBL/GenBank/DDBJ databases">
        <title>A comparative analysis of the Nautiliaceae.</title>
        <authorList>
            <person name="Grosche A."/>
            <person name="Smedile F."/>
            <person name="Vetriani C."/>
        </authorList>
    </citation>
    <scope>NUCLEOTIDE SEQUENCE [LARGE SCALE GENOMIC DNA]</scope>
    <source>
        <strain evidence="4 5">TB-2</strain>
    </source>
</reference>
<accession>A0ABX5V9H4</accession>
<keyword evidence="1" id="KW-0175">Coiled coil</keyword>
<dbReference type="InterPro" id="IPR002477">
    <property type="entry name" value="Peptidoglycan-bd-like"/>
</dbReference>
<feature type="signal peptide" evidence="2">
    <location>
        <begin position="1"/>
        <end position="25"/>
    </location>
</feature>
<feature type="coiled-coil region" evidence="1">
    <location>
        <begin position="35"/>
        <end position="83"/>
    </location>
</feature>
<dbReference type="Pfam" id="PF01471">
    <property type="entry name" value="PG_binding_1"/>
    <property type="match status" value="1"/>
</dbReference>
<evidence type="ECO:0000256" key="2">
    <source>
        <dbReference type="SAM" id="SignalP"/>
    </source>
</evidence>
<name>A0ABX5V9H4_9BACT</name>
<feature type="domain" description="Peptidoglycan binding-like" evidence="3">
    <location>
        <begin position="334"/>
        <end position="384"/>
    </location>
</feature>
<evidence type="ECO:0000259" key="3">
    <source>
        <dbReference type="Pfam" id="PF01471"/>
    </source>
</evidence>
<evidence type="ECO:0000313" key="5">
    <source>
        <dbReference type="Proteomes" id="UP000306825"/>
    </source>
</evidence>
<dbReference type="Proteomes" id="UP000306825">
    <property type="component" value="Chromosome"/>
</dbReference>